<dbReference type="AlphaFoldDB" id="A0A8W8ME76"/>
<evidence type="ECO:0000256" key="5">
    <source>
        <dbReference type="ARBA" id="ARBA00022538"/>
    </source>
</evidence>
<evidence type="ECO:0000256" key="2">
    <source>
        <dbReference type="ARBA" id="ARBA00005364"/>
    </source>
</evidence>
<feature type="transmembrane region" description="Helical" evidence="18">
    <location>
        <begin position="490"/>
        <end position="508"/>
    </location>
</feature>
<feature type="compositionally biased region" description="Basic and acidic residues" evidence="17">
    <location>
        <begin position="354"/>
        <end position="378"/>
    </location>
</feature>
<evidence type="ECO:0000256" key="6">
    <source>
        <dbReference type="ARBA" id="ARBA00022568"/>
    </source>
</evidence>
<evidence type="ECO:0000256" key="16">
    <source>
        <dbReference type="ARBA" id="ARBA00023201"/>
    </source>
</evidence>
<keyword evidence="7 18" id="KW-0812">Transmembrane</keyword>
<keyword evidence="14" id="KW-0406">Ion transport</keyword>
<keyword evidence="10" id="KW-0769">Symport</keyword>
<evidence type="ECO:0000256" key="8">
    <source>
        <dbReference type="ARBA" id="ARBA00022729"/>
    </source>
</evidence>
<dbReference type="NCBIfam" id="TIGR00367">
    <property type="entry name" value="calcium/sodium antiporter"/>
    <property type="match status" value="1"/>
</dbReference>
<keyword evidence="16" id="KW-0739">Sodium transport</keyword>
<dbReference type="PANTHER" id="PTHR10846">
    <property type="entry name" value="SODIUM/POTASSIUM/CALCIUM EXCHANGER"/>
    <property type="match status" value="1"/>
</dbReference>
<comment type="similarity">
    <text evidence="2">Belongs to the Ca(2+):cation antiporter (CaCA) (TC 2.A.19) family. SLC24A subfamily.</text>
</comment>
<evidence type="ECO:0000256" key="11">
    <source>
        <dbReference type="ARBA" id="ARBA00022958"/>
    </source>
</evidence>
<feature type="domain" description="Sodium/calcium exchanger membrane region" evidence="19">
    <location>
        <begin position="133"/>
        <end position="275"/>
    </location>
</feature>
<feature type="domain" description="Sodium/calcium exchanger membrane region" evidence="19">
    <location>
        <begin position="422"/>
        <end position="571"/>
    </location>
</feature>
<evidence type="ECO:0000256" key="4">
    <source>
        <dbReference type="ARBA" id="ARBA00022449"/>
    </source>
</evidence>
<feature type="transmembrane region" description="Helical" evidence="18">
    <location>
        <begin position="129"/>
        <end position="147"/>
    </location>
</feature>
<evidence type="ECO:0000256" key="12">
    <source>
        <dbReference type="ARBA" id="ARBA00022989"/>
    </source>
</evidence>
<dbReference type="Pfam" id="PF01699">
    <property type="entry name" value="Na_Ca_ex"/>
    <property type="match status" value="2"/>
</dbReference>
<dbReference type="Proteomes" id="UP000005408">
    <property type="component" value="Unassembled WGS sequence"/>
</dbReference>
<dbReference type="GO" id="GO:0006874">
    <property type="term" value="P:intracellular calcium ion homeostasis"/>
    <property type="evidence" value="ECO:0007669"/>
    <property type="project" value="TreeGrafter"/>
</dbReference>
<evidence type="ECO:0000256" key="10">
    <source>
        <dbReference type="ARBA" id="ARBA00022847"/>
    </source>
</evidence>
<feature type="transmembrane region" description="Helical" evidence="18">
    <location>
        <begin position="236"/>
        <end position="251"/>
    </location>
</feature>
<keyword evidence="13" id="KW-0915">Sodium</keyword>
<keyword evidence="3" id="KW-0813">Transport</keyword>
<feature type="compositionally biased region" description="Polar residues" evidence="17">
    <location>
        <begin position="321"/>
        <end position="334"/>
    </location>
</feature>
<feature type="transmembrane region" description="Helical" evidence="18">
    <location>
        <begin position="421"/>
        <end position="444"/>
    </location>
</feature>
<name>A0A8W8ME76_MAGGI</name>
<evidence type="ECO:0000259" key="19">
    <source>
        <dbReference type="Pfam" id="PF01699"/>
    </source>
</evidence>
<evidence type="ECO:0000256" key="7">
    <source>
        <dbReference type="ARBA" id="ARBA00022692"/>
    </source>
</evidence>
<dbReference type="PANTHER" id="PTHR10846:SF73">
    <property type="entry name" value="SODIUM_CALCIUM EXCHANGER MEMBRANE REGION DOMAIN-CONTAINING PROTEIN"/>
    <property type="match status" value="1"/>
</dbReference>
<keyword evidence="21" id="KW-1185">Reference proteome</keyword>
<reference evidence="20" key="1">
    <citation type="submission" date="2022-08" db="UniProtKB">
        <authorList>
            <consortium name="EnsemblMetazoa"/>
        </authorList>
    </citation>
    <scope>IDENTIFICATION</scope>
    <source>
        <strain evidence="20">05x7-T-G4-1.051#20</strain>
    </source>
</reference>
<dbReference type="GO" id="GO:0005886">
    <property type="term" value="C:plasma membrane"/>
    <property type="evidence" value="ECO:0007669"/>
    <property type="project" value="TreeGrafter"/>
</dbReference>
<feature type="transmembrane region" description="Helical" evidence="18">
    <location>
        <begin position="168"/>
        <end position="193"/>
    </location>
</feature>
<dbReference type="InterPro" id="IPR004481">
    <property type="entry name" value="K/Na/Ca-exchanger"/>
</dbReference>
<evidence type="ECO:0000256" key="3">
    <source>
        <dbReference type="ARBA" id="ARBA00022448"/>
    </source>
</evidence>
<evidence type="ECO:0000256" key="9">
    <source>
        <dbReference type="ARBA" id="ARBA00022837"/>
    </source>
</evidence>
<feature type="transmembrane region" description="Helical" evidence="18">
    <location>
        <begin position="257"/>
        <end position="276"/>
    </location>
</feature>
<feature type="region of interest" description="Disordered" evidence="17">
    <location>
        <begin position="319"/>
        <end position="378"/>
    </location>
</feature>
<feature type="transmembrane region" description="Helical" evidence="18">
    <location>
        <begin position="199"/>
        <end position="224"/>
    </location>
</feature>
<dbReference type="Gene3D" id="1.20.1420.30">
    <property type="entry name" value="NCX, central ion-binding region"/>
    <property type="match status" value="2"/>
</dbReference>
<dbReference type="FunFam" id="1.20.1420.30:FF:000004">
    <property type="entry name" value="Sodium/potassium/calcium exchanger 2 isoform 1"/>
    <property type="match status" value="1"/>
</dbReference>
<accession>A0A8W8ME76</accession>
<keyword evidence="4" id="KW-0050">Antiport</keyword>
<keyword evidence="8" id="KW-0732">Signal</keyword>
<keyword evidence="15 18" id="KW-0472">Membrane</keyword>
<keyword evidence="5" id="KW-0633">Potassium transport</keyword>
<evidence type="ECO:0000256" key="14">
    <source>
        <dbReference type="ARBA" id="ARBA00023065"/>
    </source>
</evidence>
<comment type="subcellular location">
    <subcellularLocation>
        <location evidence="1">Membrane</location>
        <topology evidence="1">Multi-pass membrane protein</topology>
    </subcellularLocation>
</comment>
<keyword evidence="9" id="KW-0106">Calcium</keyword>
<keyword evidence="12 18" id="KW-1133">Transmembrane helix</keyword>
<dbReference type="EnsemblMetazoa" id="G31931.1">
    <property type="protein sequence ID" value="G31931.1:cds"/>
    <property type="gene ID" value="G31931"/>
</dbReference>
<protein>
    <recommendedName>
        <fullName evidence="19">Sodium/calcium exchanger membrane region domain-containing protein</fullName>
    </recommendedName>
</protein>
<dbReference type="FunFam" id="1.20.1420.30:FF:000009">
    <property type="entry name" value="sodium/potassium/calcium exchanger 5 isoform X2"/>
    <property type="match status" value="1"/>
</dbReference>
<feature type="transmembrane region" description="Helical" evidence="18">
    <location>
        <begin position="41"/>
        <end position="60"/>
    </location>
</feature>
<keyword evidence="11" id="KW-0630">Potassium</keyword>
<evidence type="ECO:0000256" key="15">
    <source>
        <dbReference type="ARBA" id="ARBA00023136"/>
    </source>
</evidence>
<evidence type="ECO:0000313" key="20">
    <source>
        <dbReference type="EnsemblMetazoa" id="G31931.1:cds"/>
    </source>
</evidence>
<feature type="transmembrane region" description="Helical" evidence="18">
    <location>
        <begin position="555"/>
        <end position="575"/>
    </location>
</feature>
<dbReference type="GO" id="GO:0015293">
    <property type="term" value="F:symporter activity"/>
    <property type="evidence" value="ECO:0007669"/>
    <property type="project" value="UniProtKB-KW"/>
</dbReference>
<keyword evidence="6" id="KW-0109">Calcium transport</keyword>
<dbReference type="OrthoDB" id="2127281at2759"/>
<dbReference type="InterPro" id="IPR044880">
    <property type="entry name" value="NCX_ion-bd_dom_sf"/>
</dbReference>
<organism evidence="20 21">
    <name type="scientific">Magallana gigas</name>
    <name type="common">Pacific oyster</name>
    <name type="synonym">Crassostrea gigas</name>
    <dbReference type="NCBI Taxonomy" id="29159"/>
    <lineage>
        <taxon>Eukaryota</taxon>
        <taxon>Metazoa</taxon>
        <taxon>Spiralia</taxon>
        <taxon>Lophotrochozoa</taxon>
        <taxon>Mollusca</taxon>
        <taxon>Bivalvia</taxon>
        <taxon>Autobranchia</taxon>
        <taxon>Pteriomorphia</taxon>
        <taxon>Ostreida</taxon>
        <taxon>Ostreoidea</taxon>
        <taxon>Ostreidae</taxon>
        <taxon>Magallana</taxon>
    </lineage>
</organism>
<feature type="transmembrane region" description="Helical" evidence="18">
    <location>
        <begin position="456"/>
        <end position="478"/>
    </location>
</feature>
<evidence type="ECO:0000256" key="13">
    <source>
        <dbReference type="ARBA" id="ARBA00023053"/>
    </source>
</evidence>
<dbReference type="GO" id="GO:0008273">
    <property type="term" value="F:calcium, potassium:sodium antiporter activity"/>
    <property type="evidence" value="ECO:0007669"/>
    <property type="project" value="TreeGrafter"/>
</dbReference>
<proteinExistence type="inferred from homology"/>
<evidence type="ECO:0000313" key="21">
    <source>
        <dbReference type="Proteomes" id="UP000005408"/>
    </source>
</evidence>
<dbReference type="GO" id="GO:0005262">
    <property type="term" value="F:calcium channel activity"/>
    <property type="evidence" value="ECO:0007669"/>
    <property type="project" value="TreeGrafter"/>
</dbReference>
<sequence>MESLDPRRIGDTTKIQIQDGPGDFSVRGCQKRTCKRGKKKGAKLLCLALIYVAFVVFNVLHRVYNEINKQEGVEFDEVLRVKRDVISYGNRTSEPGLRSESDHKNCTTRSAEEFPGNFMTLKETRDGGVFAHILIVLYVFGALAIVCDDYFCASLEIICDELSLQEDVAGATFMAAGSSAPEFFTALIGVFIAESDVGVGTIVGSAVFNILFIVGVCGLFAGMIVRLTWYPVLRDSLYYLLSVAALIITIYDNEVQWYEGLVLVCMYVIYIILMYFNKSIEPFMEGLLKKIKNRKHAHKHRHEDHNSNQTEAAKPLYYENPKSSANGTTPSSSPKADDETTFSVKNEEEECSSSEEKSSEGDEKEYHPAEGHKDSKEYESPWQIPDTFLKRIFWVAMIPMHALFFVTIPDCRRPGRWHKTYPVTFVMSIAWIAGLSYIMVWMVTVAGDALEIPETVMGLTLLAAGTSVPDCLSSLFVARDGLGDMAVSNSIGSNVFDILMCLGFPWLLKSLALEDGAPIKIQSEGLTYSAITLLSTVVFLLVAMFLTRWRLDKKFGVICLFVYVVVIIFSCLYELNVFGNFNISNYCPRD</sequence>
<evidence type="ECO:0000256" key="1">
    <source>
        <dbReference type="ARBA" id="ARBA00004141"/>
    </source>
</evidence>
<evidence type="ECO:0000256" key="18">
    <source>
        <dbReference type="SAM" id="Phobius"/>
    </source>
</evidence>
<evidence type="ECO:0000256" key="17">
    <source>
        <dbReference type="SAM" id="MobiDB-lite"/>
    </source>
</evidence>
<dbReference type="InterPro" id="IPR004837">
    <property type="entry name" value="NaCa_Exmemb"/>
</dbReference>
<feature type="transmembrane region" description="Helical" evidence="18">
    <location>
        <begin position="528"/>
        <end position="546"/>
    </location>
</feature>